<proteinExistence type="predicted"/>
<gene>
    <name evidence="1" type="ORF">SAMN05421774_101864</name>
</gene>
<protein>
    <submittedName>
        <fullName evidence="1">Uncharacterized protein</fullName>
    </submittedName>
</protein>
<keyword evidence="2" id="KW-1185">Reference proteome</keyword>
<dbReference type="RefSeq" id="WP_076528983.1">
    <property type="nucleotide sequence ID" value="NZ_BMEH01000001.1"/>
</dbReference>
<name>A0A1N7L2U8_9RHOB</name>
<evidence type="ECO:0000313" key="1">
    <source>
        <dbReference type="EMBL" id="SIS68107.1"/>
    </source>
</evidence>
<accession>A0A1N7L2U8</accession>
<dbReference type="OrthoDB" id="9760250at2"/>
<organism evidence="1 2">
    <name type="scientific">Gemmobacter megaterium</name>
    <dbReference type="NCBI Taxonomy" id="1086013"/>
    <lineage>
        <taxon>Bacteria</taxon>
        <taxon>Pseudomonadati</taxon>
        <taxon>Pseudomonadota</taxon>
        <taxon>Alphaproteobacteria</taxon>
        <taxon>Rhodobacterales</taxon>
        <taxon>Paracoccaceae</taxon>
        <taxon>Gemmobacter</taxon>
    </lineage>
</organism>
<reference evidence="1 2" key="1">
    <citation type="submission" date="2017-01" db="EMBL/GenBank/DDBJ databases">
        <authorList>
            <person name="Mah S.A."/>
            <person name="Swanson W.J."/>
            <person name="Moy G.W."/>
            <person name="Vacquier V.D."/>
        </authorList>
    </citation>
    <scope>NUCLEOTIDE SEQUENCE [LARGE SCALE GENOMIC DNA]</scope>
    <source>
        <strain evidence="1 2">DSM 26375</strain>
    </source>
</reference>
<sequence length="157" mass="17165">MGRDDLALPHSNRQANRGSSDLWRPGWGFAHFKAALLRAGFSEKVIEDVFAPFGQGFKDMSPAVRTLESMLLKNELRHGAHPPLTMCVANSVVVKDPAGTEAEINTPHRAIIATTMVGFSFAQTEISVKYSKMNAPVCFLSTLSMRPHVQAEGPSKQ</sequence>
<dbReference type="Proteomes" id="UP000186141">
    <property type="component" value="Unassembled WGS sequence"/>
</dbReference>
<dbReference type="AlphaFoldDB" id="A0A1N7L2U8"/>
<dbReference type="STRING" id="1086013.SAMN05421774_101864"/>
<evidence type="ECO:0000313" key="2">
    <source>
        <dbReference type="Proteomes" id="UP000186141"/>
    </source>
</evidence>
<dbReference type="EMBL" id="FTOT01000001">
    <property type="protein sequence ID" value="SIS68107.1"/>
    <property type="molecule type" value="Genomic_DNA"/>
</dbReference>